<sequence>MNKDIFPIGAILLQGNDLPKNDRWLPCDGQNLSKAEYAELFDIIGNRYGEDKQKGTFRIPDYRGEFLRGAKAGTNLETLGPGLFEDCSTKKPNGTSFSANIPHLPTSDKGTHGVTKGDNIGYNDNTKTIEQNTCTKGGDKETRPINVYVNYYIKART</sequence>
<dbReference type="Pfam" id="PF07484">
    <property type="entry name" value="Collar"/>
    <property type="match status" value="1"/>
</dbReference>
<name>A0A1M5J5M6_9BACT</name>
<dbReference type="InterPro" id="IPR011083">
    <property type="entry name" value="Phage_tail_collar_dom"/>
</dbReference>
<dbReference type="Proteomes" id="UP000184480">
    <property type="component" value="Unassembled WGS sequence"/>
</dbReference>
<dbReference type="InterPro" id="IPR037053">
    <property type="entry name" value="Phage_tail_collar_dom_sf"/>
</dbReference>
<dbReference type="Gene3D" id="3.90.1340.10">
    <property type="entry name" value="Phage tail collar domain"/>
    <property type="match status" value="1"/>
</dbReference>
<reference evidence="4" key="1">
    <citation type="submission" date="2016-11" db="EMBL/GenBank/DDBJ databases">
        <authorList>
            <person name="Varghese N."/>
            <person name="Submissions S."/>
        </authorList>
    </citation>
    <scope>NUCLEOTIDE SEQUENCE [LARGE SCALE GENOMIC DNA]</scope>
    <source>
        <strain evidence="4">DSM 27370</strain>
    </source>
</reference>
<dbReference type="SUPFAM" id="SSF88874">
    <property type="entry name" value="Receptor-binding domain of short tail fibre protein gp12"/>
    <property type="match status" value="1"/>
</dbReference>
<gene>
    <name evidence="3" type="ORF">SAMN05444362_12215</name>
</gene>
<dbReference type="AlphaFoldDB" id="A0A1M5J5M6"/>
<dbReference type="RefSeq" id="WP_062184610.1">
    <property type="nucleotide sequence ID" value="NZ_BBXL01000029.1"/>
</dbReference>
<evidence type="ECO:0000256" key="1">
    <source>
        <dbReference type="SAM" id="MobiDB-lite"/>
    </source>
</evidence>
<protein>
    <submittedName>
        <fullName evidence="3">Phage Tail Collar Domain</fullName>
    </submittedName>
</protein>
<dbReference type="EMBL" id="FQUC01000022">
    <property type="protein sequence ID" value="SHG35908.1"/>
    <property type="molecule type" value="Genomic_DNA"/>
</dbReference>
<feature type="domain" description="Phage tail collar" evidence="2">
    <location>
        <begin position="11"/>
        <end position="67"/>
    </location>
</feature>
<dbReference type="STRING" id="1346286.SAMN05444362_12215"/>
<evidence type="ECO:0000313" key="3">
    <source>
        <dbReference type="EMBL" id="SHG35908.1"/>
    </source>
</evidence>
<organism evidence="3 4">
    <name type="scientific">Dysgonomonas macrotermitis</name>
    <dbReference type="NCBI Taxonomy" id="1346286"/>
    <lineage>
        <taxon>Bacteria</taxon>
        <taxon>Pseudomonadati</taxon>
        <taxon>Bacteroidota</taxon>
        <taxon>Bacteroidia</taxon>
        <taxon>Bacteroidales</taxon>
        <taxon>Dysgonomonadaceae</taxon>
        <taxon>Dysgonomonas</taxon>
    </lineage>
</organism>
<accession>A0A1M5J5M6</accession>
<evidence type="ECO:0000313" key="4">
    <source>
        <dbReference type="Proteomes" id="UP000184480"/>
    </source>
</evidence>
<feature type="region of interest" description="Disordered" evidence="1">
    <location>
        <begin position="99"/>
        <end position="123"/>
    </location>
</feature>
<evidence type="ECO:0000259" key="2">
    <source>
        <dbReference type="Pfam" id="PF07484"/>
    </source>
</evidence>
<proteinExistence type="predicted"/>
<dbReference type="OrthoDB" id="9810174at2"/>
<keyword evidence="4" id="KW-1185">Reference proteome</keyword>